<proteinExistence type="inferred from homology"/>
<dbReference type="Pfam" id="PF12850">
    <property type="entry name" value="Metallophos_2"/>
    <property type="match status" value="1"/>
</dbReference>
<dbReference type="EMBL" id="JAGSOJ010000002">
    <property type="protein sequence ID" value="MCM1990435.1"/>
    <property type="molecule type" value="Genomic_DNA"/>
</dbReference>
<dbReference type="NCBIfam" id="TIGR00040">
    <property type="entry name" value="yfcE"/>
    <property type="match status" value="1"/>
</dbReference>
<keyword evidence="5" id="KW-1185">Reference proteome</keyword>
<organism evidence="4 5">
    <name type="scientific">Oceanirhabdus seepicola</name>
    <dbReference type="NCBI Taxonomy" id="2828781"/>
    <lineage>
        <taxon>Bacteria</taxon>
        <taxon>Bacillati</taxon>
        <taxon>Bacillota</taxon>
        <taxon>Clostridia</taxon>
        <taxon>Eubacteriales</taxon>
        <taxon>Clostridiaceae</taxon>
        <taxon>Oceanirhabdus</taxon>
    </lineage>
</organism>
<feature type="domain" description="Calcineurin-like phosphoesterase" evidence="3">
    <location>
        <begin position="1"/>
        <end position="145"/>
    </location>
</feature>
<keyword evidence="2" id="KW-0479">Metal-binding</keyword>
<dbReference type="GO" id="GO:0016787">
    <property type="term" value="F:hydrolase activity"/>
    <property type="evidence" value="ECO:0007669"/>
    <property type="project" value="UniProtKB-UniRule"/>
</dbReference>
<comment type="similarity">
    <text evidence="1 2">Belongs to the metallophosphoesterase superfamily. YfcE family.</text>
</comment>
<reference evidence="4" key="2">
    <citation type="submission" date="2021-04" db="EMBL/GenBank/DDBJ databases">
        <authorList>
            <person name="Dong X."/>
        </authorList>
    </citation>
    <scope>NUCLEOTIDE SEQUENCE</scope>
    <source>
        <strain evidence="4">ZWT</strain>
    </source>
</reference>
<dbReference type="InterPro" id="IPR041802">
    <property type="entry name" value="MPP_YfcE"/>
</dbReference>
<dbReference type="Gene3D" id="3.60.21.10">
    <property type="match status" value="1"/>
</dbReference>
<comment type="cofactor">
    <cofactor evidence="2">
        <name>a divalent metal cation</name>
        <dbReference type="ChEBI" id="CHEBI:60240"/>
    </cofactor>
</comment>
<dbReference type="RefSeq" id="WP_250859470.1">
    <property type="nucleotide sequence ID" value="NZ_JAGSOJ010000002.1"/>
</dbReference>
<evidence type="ECO:0000259" key="3">
    <source>
        <dbReference type="Pfam" id="PF12850"/>
    </source>
</evidence>
<sequence>MKIAVLSDTHGNKSMMSRAVEKIQHCDVVIHLGDNDRDVEYLRRYIELPFHVVRGNCDFGSKAPNELLQHVGGKKILMTHGHKYNVKYSLMRLIYRGEEADADIILFGHTHAPMKEYNQNTLIMNPGSVGNPRMGPATIGLIEIKGEVIQSSIVEI</sequence>
<dbReference type="AlphaFoldDB" id="A0A9J6P1M3"/>
<dbReference type="Proteomes" id="UP001056429">
    <property type="component" value="Unassembled WGS sequence"/>
</dbReference>
<dbReference type="GO" id="GO:0046872">
    <property type="term" value="F:metal ion binding"/>
    <property type="evidence" value="ECO:0007669"/>
    <property type="project" value="UniProtKB-KW"/>
</dbReference>
<name>A0A9J6P1M3_9CLOT</name>
<gene>
    <name evidence="4" type="ORF">KDK92_11910</name>
</gene>
<dbReference type="CDD" id="cd00841">
    <property type="entry name" value="MPP_YfcE"/>
    <property type="match status" value="1"/>
</dbReference>
<dbReference type="PANTHER" id="PTHR11124">
    <property type="entry name" value="VACUOLAR SORTING PROTEIN VPS29"/>
    <property type="match status" value="1"/>
</dbReference>
<evidence type="ECO:0000256" key="1">
    <source>
        <dbReference type="ARBA" id="ARBA00008950"/>
    </source>
</evidence>
<dbReference type="InterPro" id="IPR000979">
    <property type="entry name" value="Phosphodiesterase_MJ0936/Vps29"/>
</dbReference>
<dbReference type="EC" id="3.1.4.-" evidence="2"/>
<protein>
    <recommendedName>
        <fullName evidence="2">Phosphoesterase</fullName>
        <ecNumber evidence="2">3.1.4.-</ecNumber>
    </recommendedName>
</protein>
<dbReference type="InterPro" id="IPR024654">
    <property type="entry name" value="Calcineurin-like_PHP_lpxH"/>
</dbReference>
<evidence type="ECO:0000313" key="5">
    <source>
        <dbReference type="Proteomes" id="UP001056429"/>
    </source>
</evidence>
<accession>A0A9J6P1M3</accession>
<evidence type="ECO:0000313" key="4">
    <source>
        <dbReference type="EMBL" id="MCM1990435.1"/>
    </source>
</evidence>
<evidence type="ECO:0000256" key="2">
    <source>
        <dbReference type="RuleBase" id="RU362039"/>
    </source>
</evidence>
<comment type="caution">
    <text evidence="4">The sequence shown here is derived from an EMBL/GenBank/DDBJ whole genome shotgun (WGS) entry which is preliminary data.</text>
</comment>
<dbReference type="InterPro" id="IPR029052">
    <property type="entry name" value="Metallo-depent_PP-like"/>
</dbReference>
<reference evidence="4" key="1">
    <citation type="journal article" date="2021" name="mSystems">
        <title>Bacteria and Archaea Synergistically Convert Glycine Betaine to Biogenic Methane in the Formosa Cold Seep of the South China Sea.</title>
        <authorList>
            <person name="Li L."/>
            <person name="Zhang W."/>
            <person name="Zhang S."/>
            <person name="Song L."/>
            <person name="Sun Q."/>
            <person name="Zhang H."/>
            <person name="Xiang H."/>
            <person name="Dong X."/>
        </authorList>
    </citation>
    <scope>NUCLEOTIDE SEQUENCE</scope>
    <source>
        <strain evidence="4">ZWT</strain>
    </source>
</reference>
<dbReference type="SUPFAM" id="SSF56300">
    <property type="entry name" value="Metallo-dependent phosphatases"/>
    <property type="match status" value="1"/>
</dbReference>